<keyword evidence="3" id="KW-0436">Ligase</keyword>
<dbReference type="KEGG" id="mtr:25490281"/>
<dbReference type="STRING" id="3880.A0A072V3P5"/>
<accession>A0A072V3P5</accession>
<evidence type="ECO:0000259" key="2">
    <source>
        <dbReference type="Pfam" id="PF03478"/>
    </source>
</evidence>
<protein>
    <submittedName>
        <fullName evidence="4">Putative F-box domain-containing protein</fullName>
    </submittedName>
    <submittedName>
        <fullName evidence="3">Ubiquitin-protein ligase</fullName>
    </submittedName>
</protein>
<dbReference type="PANTHER" id="PTHR44259:SF114">
    <property type="entry name" value="OS06G0707300 PROTEIN"/>
    <property type="match status" value="1"/>
</dbReference>
<dbReference type="Proteomes" id="UP000002051">
    <property type="component" value="Chromosome 3"/>
</dbReference>
<dbReference type="HOGENOM" id="CLU_019286_1_2_1"/>
<dbReference type="InterPro" id="IPR005174">
    <property type="entry name" value="KIB1-4_b-propeller"/>
</dbReference>
<evidence type="ECO:0000313" key="3">
    <source>
        <dbReference type="EMBL" id="KEH36276.1"/>
    </source>
</evidence>
<evidence type="ECO:0000313" key="7">
    <source>
        <dbReference type="Proteomes" id="UP000265566"/>
    </source>
</evidence>
<dbReference type="Pfam" id="PF03478">
    <property type="entry name" value="Beta-prop_KIB1-4"/>
    <property type="match status" value="1"/>
</dbReference>
<dbReference type="EnsemblPlants" id="KEH36276">
    <property type="protein sequence ID" value="KEH36276"/>
    <property type="gene ID" value="MTR_3g114970"/>
</dbReference>
<reference evidence="3 6" key="1">
    <citation type="journal article" date="2011" name="Nature">
        <title>The Medicago genome provides insight into the evolution of rhizobial symbioses.</title>
        <authorList>
            <person name="Young N.D."/>
            <person name="Debelle F."/>
            <person name="Oldroyd G.E."/>
            <person name="Geurts R."/>
            <person name="Cannon S.B."/>
            <person name="Udvardi M.K."/>
            <person name="Benedito V.A."/>
            <person name="Mayer K.F."/>
            <person name="Gouzy J."/>
            <person name="Schoof H."/>
            <person name="Van de Peer Y."/>
            <person name="Proost S."/>
            <person name="Cook D.R."/>
            <person name="Meyers B.C."/>
            <person name="Spannagl M."/>
            <person name="Cheung F."/>
            <person name="De Mita S."/>
            <person name="Krishnakumar V."/>
            <person name="Gundlach H."/>
            <person name="Zhou S."/>
            <person name="Mudge J."/>
            <person name="Bharti A.K."/>
            <person name="Murray J.D."/>
            <person name="Naoumkina M.A."/>
            <person name="Rosen B."/>
            <person name="Silverstein K.A."/>
            <person name="Tang H."/>
            <person name="Rombauts S."/>
            <person name="Zhao P.X."/>
            <person name="Zhou P."/>
            <person name="Barbe V."/>
            <person name="Bardou P."/>
            <person name="Bechner M."/>
            <person name="Bellec A."/>
            <person name="Berger A."/>
            <person name="Berges H."/>
            <person name="Bidwell S."/>
            <person name="Bisseling T."/>
            <person name="Choisne N."/>
            <person name="Couloux A."/>
            <person name="Denny R."/>
            <person name="Deshpande S."/>
            <person name="Dai X."/>
            <person name="Doyle J.J."/>
            <person name="Dudez A.M."/>
            <person name="Farmer A.D."/>
            <person name="Fouteau S."/>
            <person name="Franken C."/>
            <person name="Gibelin C."/>
            <person name="Gish J."/>
            <person name="Goldstein S."/>
            <person name="Gonzalez A.J."/>
            <person name="Green P.J."/>
            <person name="Hallab A."/>
            <person name="Hartog M."/>
            <person name="Hua A."/>
            <person name="Humphray S.J."/>
            <person name="Jeong D.H."/>
            <person name="Jing Y."/>
            <person name="Jocker A."/>
            <person name="Kenton S.M."/>
            <person name="Kim D.J."/>
            <person name="Klee K."/>
            <person name="Lai H."/>
            <person name="Lang C."/>
            <person name="Lin S."/>
            <person name="Macmil S.L."/>
            <person name="Magdelenat G."/>
            <person name="Matthews L."/>
            <person name="McCorrison J."/>
            <person name="Monaghan E.L."/>
            <person name="Mun J.H."/>
            <person name="Najar F.Z."/>
            <person name="Nicholson C."/>
            <person name="Noirot C."/>
            <person name="O'Bleness M."/>
            <person name="Paule C.R."/>
            <person name="Poulain J."/>
            <person name="Prion F."/>
            <person name="Qin B."/>
            <person name="Qu C."/>
            <person name="Retzel E.F."/>
            <person name="Riddle C."/>
            <person name="Sallet E."/>
            <person name="Samain S."/>
            <person name="Samson N."/>
            <person name="Sanders I."/>
            <person name="Saurat O."/>
            <person name="Scarpelli C."/>
            <person name="Schiex T."/>
            <person name="Segurens B."/>
            <person name="Severin A.J."/>
            <person name="Sherrier D.J."/>
            <person name="Shi R."/>
            <person name="Sims S."/>
            <person name="Singer S.R."/>
            <person name="Sinharoy S."/>
            <person name="Sterck L."/>
            <person name="Viollet A."/>
            <person name="Wang B.B."/>
            <person name="Wang K."/>
            <person name="Wang M."/>
            <person name="Wang X."/>
            <person name="Warfsmann J."/>
            <person name="Weissenbach J."/>
            <person name="White D.D."/>
            <person name="White J.D."/>
            <person name="Wiley G.B."/>
            <person name="Wincker P."/>
            <person name="Xing Y."/>
            <person name="Yang L."/>
            <person name="Yao Z."/>
            <person name="Ying F."/>
            <person name="Zhai J."/>
            <person name="Zhou L."/>
            <person name="Zuber A."/>
            <person name="Denarie J."/>
            <person name="Dixon R.A."/>
            <person name="May G.D."/>
            <person name="Schwartz D.C."/>
            <person name="Rogers J."/>
            <person name="Quetier F."/>
            <person name="Town C.D."/>
            <person name="Roe B.A."/>
        </authorList>
    </citation>
    <scope>NUCLEOTIDE SEQUENCE [LARGE SCALE GENOMIC DNA]</scope>
    <source>
        <strain evidence="3">A17</strain>
        <strain evidence="5 6">cv. Jemalong A17</strain>
    </source>
</reference>
<evidence type="ECO:0000313" key="4">
    <source>
        <dbReference type="EMBL" id="RHN71196.1"/>
    </source>
</evidence>
<keyword evidence="6" id="KW-1185">Reference proteome</keyword>
<evidence type="ECO:0000259" key="1">
    <source>
        <dbReference type="Pfam" id="PF00646"/>
    </source>
</evidence>
<reference evidence="4" key="5">
    <citation type="journal article" date="2018" name="Nat. Plants">
        <title>Whole-genome landscape of Medicago truncatula symbiotic genes.</title>
        <authorList>
            <person name="Pecrix Y."/>
            <person name="Gamas P."/>
            <person name="Carrere S."/>
        </authorList>
    </citation>
    <scope>NUCLEOTIDE SEQUENCE</scope>
    <source>
        <tissue evidence="4">Leaves</tissue>
    </source>
</reference>
<name>A0A072V3P5_MEDTR</name>
<dbReference type="AlphaFoldDB" id="A0A072V3P5"/>
<dbReference type="Pfam" id="PF00646">
    <property type="entry name" value="F-box"/>
    <property type="match status" value="1"/>
</dbReference>
<dbReference type="EMBL" id="CM001219">
    <property type="protein sequence ID" value="KEH36276.1"/>
    <property type="molecule type" value="Genomic_DNA"/>
</dbReference>
<feature type="domain" description="KIB1-4 beta-propeller" evidence="2">
    <location>
        <begin position="61"/>
        <end position="326"/>
    </location>
</feature>
<evidence type="ECO:0000313" key="5">
    <source>
        <dbReference type="EnsemblPlants" id="KEH36276"/>
    </source>
</evidence>
<proteinExistence type="predicted"/>
<organism evidence="3 6">
    <name type="scientific">Medicago truncatula</name>
    <name type="common">Barrel medic</name>
    <name type="synonym">Medicago tribuloides</name>
    <dbReference type="NCBI Taxonomy" id="3880"/>
    <lineage>
        <taxon>Eukaryota</taxon>
        <taxon>Viridiplantae</taxon>
        <taxon>Streptophyta</taxon>
        <taxon>Embryophyta</taxon>
        <taxon>Tracheophyta</taxon>
        <taxon>Spermatophyta</taxon>
        <taxon>Magnoliopsida</taxon>
        <taxon>eudicotyledons</taxon>
        <taxon>Gunneridae</taxon>
        <taxon>Pentapetalae</taxon>
        <taxon>rosids</taxon>
        <taxon>fabids</taxon>
        <taxon>Fabales</taxon>
        <taxon>Fabaceae</taxon>
        <taxon>Papilionoideae</taxon>
        <taxon>50 kb inversion clade</taxon>
        <taxon>NPAAA clade</taxon>
        <taxon>Hologalegina</taxon>
        <taxon>IRL clade</taxon>
        <taxon>Trifolieae</taxon>
        <taxon>Medicago</taxon>
    </lineage>
</organism>
<sequence>MGVEWAELPQEIIESISKRLTIYADYIRFRCVCRTWNSSVPKTPLHLPPQLPILMLSDESFFDLSTNKIHRLNFPLPSGPTRICGSSHGWLVILDETSNLNLLNPVTHATLSLPSLHTFPYLVKKLFAFNKNNLYLIKVVLSSNPSPNDDFAAFAILGLRHLAFCRKGCDSWVLLDANVGDHWTDAVYKNGSFFAMSTSGITAVCDVVEGPRVSYIPPPTSLYYNDVFYAVFSGEEMLLIQRCCTEEYEPRDFEPYPDMSTVKFWIYKMNWNMLKWEEIQTLGEHSLFIGKNYSLSFSAADFAGCCPNCIYFTDDIGGKHDHGIYSLSDESIELLPCDPQNCGFGYPVWVTPNP</sequence>
<feature type="domain" description="F-box" evidence="1">
    <location>
        <begin position="5"/>
        <end position="42"/>
    </location>
</feature>
<dbReference type="InterPro" id="IPR050942">
    <property type="entry name" value="F-box_BR-signaling"/>
</dbReference>
<dbReference type="PANTHER" id="PTHR44259">
    <property type="entry name" value="OS07G0183000 PROTEIN-RELATED"/>
    <property type="match status" value="1"/>
</dbReference>
<reference evidence="5" key="3">
    <citation type="submission" date="2015-04" db="UniProtKB">
        <authorList>
            <consortium name="EnsemblPlants"/>
        </authorList>
    </citation>
    <scope>IDENTIFICATION</scope>
    <source>
        <strain evidence="5">cv. Jemalong A17</strain>
    </source>
</reference>
<evidence type="ECO:0000313" key="6">
    <source>
        <dbReference type="Proteomes" id="UP000002051"/>
    </source>
</evidence>
<dbReference type="OrthoDB" id="1410277at2759"/>
<reference evidence="7" key="4">
    <citation type="journal article" date="2018" name="Nat. Plants">
        <title>Whole-genome landscape of Medicago truncatula symbiotic genes.</title>
        <authorList>
            <person name="Pecrix Y."/>
            <person name="Staton S.E."/>
            <person name="Sallet E."/>
            <person name="Lelandais-Briere C."/>
            <person name="Moreau S."/>
            <person name="Carrere S."/>
            <person name="Blein T."/>
            <person name="Jardinaud M.F."/>
            <person name="Latrasse D."/>
            <person name="Zouine M."/>
            <person name="Zahm M."/>
            <person name="Kreplak J."/>
            <person name="Mayjonade B."/>
            <person name="Satge C."/>
            <person name="Perez M."/>
            <person name="Cauet S."/>
            <person name="Marande W."/>
            <person name="Chantry-Darmon C."/>
            <person name="Lopez-Roques C."/>
            <person name="Bouchez O."/>
            <person name="Berard A."/>
            <person name="Debelle F."/>
            <person name="Munos S."/>
            <person name="Bendahmane A."/>
            <person name="Berges H."/>
            <person name="Niebel A."/>
            <person name="Buitink J."/>
            <person name="Frugier F."/>
            <person name="Benhamed M."/>
            <person name="Crespi M."/>
            <person name="Gouzy J."/>
            <person name="Gamas P."/>
        </authorList>
    </citation>
    <scope>NUCLEOTIDE SEQUENCE [LARGE SCALE GENOMIC DNA]</scope>
    <source>
        <strain evidence="7">cv. Jemalong A17</strain>
    </source>
</reference>
<gene>
    <name evidence="5" type="primary">25490281</name>
    <name evidence="3" type="ordered locus">MTR_3g114970</name>
    <name evidence="4" type="ORF">MtrunA17_Chr3g0143611</name>
</gene>
<dbReference type="EMBL" id="PSQE01000003">
    <property type="protein sequence ID" value="RHN71196.1"/>
    <property type="molecule type" value="Genomic_DNA"/>
</dbReference>
<dbReference type="Proteomes" id="UP000265566">
    <property type="component" value="Chromosome 3"/>
</dbReference>
<reference evidence="3 6" key="2">
    <citation type="journal article" date="2014" name="BMC Genomics">
        <title>An improved genome release (version Mt4.0) for the model legume Medicago truncatula.</title>
        <authorList>
            <person name="Tang H."/>
            <person name="Krishnakumar V."/>
            <person name="Bidwell S."/>
            <person name="Rosen B."/>
            <person name="Chan A."/>
            <person name="Zhou S."/>
            <person name="Gentzbittel L."/>
            <person name="Childs K.L."/>
            <person name="Yandell M."/>
            <person name="Gundlach H."/>
            <person name="Mayer K.F."/>
            <person name="Schwartz D.C."/>
            <person name="Town C.D."/>
        </authorList>
    </citation>
    <scope>GENOME REANNOTATION</scope>
    <source>
        <strain evidence="3">A17</strain>
        <strain evidence="5 6">cv. Jemalong A17</strain>
    </source>
</reference>
<dbReference type="GO" id="GO:0016874">
    <property type="term" value="F:ligase activity"/>
    <property type="evidence" value="ECO:0007669"/>
    <property type="project" value="UniProtKB-KW"/>
</dbReference>
<dbReference type="Gramene" id="rna19848">
    <property type="protein sequence ID" value="RHN71196.1"/>
    <property type="gene ID" value="gene19848"/>
</dbReference>
<dbReference type="InterPro" id="IPR001810">
    <property type="entry name" value="F-box_dom"/>
</dbReference>
<dbReference type="Gene3D" id="1.20.1280.50">
    <property type="match status" value="1"/>
</dbReference>